<evidence type="ECO:0000313" key="5">
    <source>
        <dbReference type="Proteomes" id="UP001168990"/>
    </source>
</evidence>
<dbReference type="SUPFAM" id="SSF48403">
    <property type="entry name" value="Ankyrin repeat"/>
    <property type="match status" value="1"/>
</dbReference>
<evidence type="ECO:0000313" key="4">
    <source>
        <dbReference type="EMBL" id="KAK0173663.1"/>
    </source>
</evidence>
<dbReference type="SMART" id="SM00248">
    <property type="entry name" value="ANK"/>
    <property type="match status" value="2"/>
</dbReference>
<feature type="compositionally biased region" description="Basic and acidic residues" evidence="2">
    <location>
        <begin position="331"/>
        <end position="345"/>
    </location>
</feature>
<dbReference type="InterPro" id="IPR036770">
    <property type="entry name" value="Ankyrin_rpt-contain_sf"/>
</dbReference>
<dbReference type="PROSITE" id="PS50174">
    <property type="entry name" value="G_PATCH"/>
    <property type="match status" value="1"/>
</dbReference>
<dbReference type="GO" id="GO:0003676">
    <property type="term" value="F:nucleic acid binding"/>
    <property type="evidence" value="ECO:0007669"/>
    <property type="project" value="InterPro"/>
</dbReference>
<feature type="repeat" description="ANK" evidence="1">
    <location>
        <begin position="134"/>
        <end position="166"/>
    </location>
</feature>
<dbReference type="PANTHER" id="PTHR20923">
    <property type="entry name" value="BAT4 PROTEIN-RELATED"/>
    <property type="match status" value="1"/>
</dbReference>
<dbReference type="InterPro" id="IPR002110">
    <property type="entry name" value="Ankyrin_rpt"/>
</dbReference>
<sequence length="351" mass="40092">MAVTTSNLYYRPENKIWKIFLRESNGDCESGKTTAKYNDQLNFHGDEAKIAYETIINSDNTVEKSNSTKKSENDKKIKEISRSLCDINDEKSKTNIRNLPKIDANKILKAVEQGDMKFLKNNLTKRNVNIVDNYGWTPLMSAAYCGNELIVEFLLKLGANKDYKNKSGLTALQLARKKDHSKSIKLLTAKKLVEKKEKCTANNKKTQEFYCSICKATFKETNVKEHEASVLHIFNTNPKLPDPIYGISPENKGYQIMVNNGWEESKGLGPSGSGLKYPVKTVLKRDRKGLGHKLKDQARVTHFQSGDTNAVRYANQLNIKSNMKMYTCKRDREKSRRHERRKEIAIRQALS</sequence>
<reference evidence="4" key="1">
    <citation type="journal article" date="2023" name="bioRxiv">
        <title>Scaffold-level genome assemblies of two parasitoid biocontrol wasps reveal the parthenogenesis mechanism and an associated novel virus.</title>
        <authorList>
            <person name="Inwood S."/>
            <person name="Skelly J."/>
            <person name="Guhlin J."/>
            <person name="Harrop T."/>
            <person name="Goldson S."/>
            <person name="Dearden P."/>
        </authorList>
    </citation>
    <scope>NUCLEOTIDE SEQUENCE</scope>
    <source>
        <strain evidence="4">Irish</strain>
        <tissue evidence="4">Whole body</tissue>
    </source>
</reference>
<dbReference type="Pfam" id="PF01585">
    <property type="entry name" value="G-patch"/>
    <property type="match status" value="1"/>
</dbReference>
<dbReference type="InterPro" id="IPR039146">
    <property type="entry name" value="GPANK1"/>
</dbReference>
<keyword evidence="5" id="KW-1185">Reference proteome</keyword>
<dbReference type="Gene3D" id="1.25.40.20">
    <property type="entry name" value="Ankyrin repeat-containing domain"/>
    <property type="match status" value="1"/>
</dbReference>
<proteinExistence type="predicted"/>
<gene>
    <name evidence="4" type="ORF">PV328_006826</name>
</gene>
<dbReference type="InterPro" id="IPR000467">
    <property type="entry name" value="G_patch_dom"/>
</dbReference>
<feature type="region of interest" description="Disordered" evidence="2">
    <location>
        <begin position="331"/>
        <end position="351"/>
    </location>
</feature>
<dbReference type="EMBL" id="JAQQBS010000002">
    <property type="protein sequence ID" value="KAK0173663.1"/>
    <property type="molecule type" value="Genomic_DNA"/>
</dbReference>
<reference evidence="4" key="2">
    <citation type="submission" date="2023-03" db="EMBL/GenBank/DDBJ databases">
        <authorList>
            <person name="Inwood S.N."/>
            <person name="Skelly J.G."/>
            <person name="Guhlin J."/>
            <person name="Harrop T.W.R."/>
            <person name="Goldson S.G."/>
            <person name="Dearden P.K."/>
        </authorList>
    </citation>
    <scope>NUCLEOTIDE SEQUENCE</scope>
    <source>
        <strain evidence="4">Irish</strain>
        <tissue evidence="4">Whole body</tissue>
    </source>
</reference>
<dbReference type="PROSITE" id="PS50297">
    <property type="entry name" value="ANK_REP_REGION"/>
    <property type="match status" value="1"/>
</dbReference>
<dbReference type="SMART" id="SM00443">
    <property type="entry name" value="G_patch"/>
    <property type="match status" value="1"/>
</dbReference>
<dbReference type="PANTHER" id="PTHR20923:SF1">
    <property type="entry name" value="G PATCH DOMAIN AND ANKYRIN REPEAT-CONTAINING PROTEIN 1"/>
    <property type="match status" value="1"/>
</dbReference>
<feature type="domain" description="G-patch" evidence="3">
    <location>
        <begin position="249"/>
        <end position="295"/>
    </location>
</feature>
<keyword evidence="1" id="KW-0040">ANK repeat</keyword>
<name>A0AA39KTS7_9HYME</name>
<evidence type="ECO:0000259" key="3">
    <source>
        <dbReference type="PROSITE" id="PS50174"/>
    </source>
</evidence>
<dbReference type="Proteomes" id="UP001168990">
    <property type="component" value="Unassembled WGS sequence"/>
</dbReference>
<protein>
    <recommendedName>
        <fullName evidence="3">G-patch domain-containing protein</fullName>
    </recommendedName>
</protein>
<comment type="caution">
    <text evidence="4">The sequence shown here is derived from an EMBL/GenBank/DDBJ whole genome shotgun (WGS) entry which is preliminary data.</text>
</comment>
<dbReference type="AlphaFoldDB" id="A0AA39KTS7"/>
<accession>A0AA39KTS7</accession>
<dbReference type="Pfam" id="PF12796">
    <property type="entry name" value="Ank_2"/>
    <property type="match status" value="1"/>
</dbReference>
<organism evidence="4 5">
    <name type="scientific">Microctonus aethiopoides</name>
    <dbReference type="NCBI Taxonomy" id="144406"/>
    <lineage>
        <taxon>Eukaryota</taxon>
        <taxon>Metazoa</taxon>
        <taxon>Ecdysozoa</taxon>
        <taxon>Arthropoda</taxon>
        <taxon>Hexapoda</taxon>
        <taxon>Insecta</taxon>
        <taxon>Pterygota</taxon>
        <taxon>Neoptera</taxon>
        <taxon>Endopterygota</taxon>
        <taxon>Hymenoptera</taxon>
        <taxon>Apocrita</taxon>
        <taxon>Ichneumonoidea</taxon>
        <taxon>Braconidae</taxon>
        <taxon>Euphorinae</taxon>
        <taxon>Microctonus</taxon>
    </lineage>
</organism>
<dbReference type="PROSITE" id="PS50088">
    <property type="entry name" value="ANK_REPEAT"/>
    <property type="match status" value="1"/>
</dbReference>
<evidence type="ECO:0000256" key="1">
    <source>
        <dbReference type="PROSITE-ProRule" id="PRU00023"/>
    </source>
</evidence>
<evidence type="ECO:0000256" key="2">
    <source>
        <dbReference type="SAM" id="MobiDB-lite"/>
    </source>
</evidence>